<feature type="region of interest" description="Disordered" evidence="1">
    <location>
        <begin position="1"/>
        <end position="26"/>
    </location>
</feature>
<keyword evidence="3" id="KW-1185">Reference proteome</keyword>
<evidence type="ECO:0000256" key="1">
    <source>
        <dbReference type="SAM" id="MobiDB-lite"/>
    </source>
</evidence>
<organism evidence="2 3">
    <name type="scientific">Senna tora</name>
    <dbReference type="NCBI Taxonomy" id="362788"/>
    <lineage>
        <taxon>Eukaryota</taxon>
        <taxon>Viridiplantae</taxon>
        <taxon>Streptophyta</taxon>
        <taxon>Embryophyta</taxon>
        <taxon>Tracheophyta</taxon>
        <taxon>Spermatophyta</taxon>
        <taxon>Magnoliopsida</taxon>
        <taxon>eudicotyledons</taxon>
        <taxon>Gunneridae</taxon>
        <taxon>Pentapetalae</taxon>
        <taxon>rosids</taxon>
        <taxon>fabids</taxon>
        <taxon>Fabales</taxon>
        <taxon>Fabaceae</taxon>
        <taxon>Caesalpinioideae</taxon>
        <taxon>Cassia clade</taxon>
        <taxon>Senna</taxon>
    </lineage>
</organism>
<evidence type="ECO:0000313" key="2">
    <source>
        <dbReference type="EMBL" id="KAF7829244.1"/>
    </source>
</evidence>
<proteinExistence type="predicted"/>
<feature type="compositionally biased region" description="Basic and acidic residues" evidence="1">
    <location>
        <begin position="1"/>
        <end position="15"/>
    </location>
</feature>
<evidence type="ECO:0000313" key="3">
    <source>
        <dbReference type="Proteomes" id="UP000634136"/>
    </source>
</evidence>
<dbReference type="AlphaFoldDB" id="A0A834U353"/>
<accession>A0A834U353</accession>
<name>A0A834U353_9FABA</name>
<reference evidence="2" key="1">
    <citation type="submission" date="2020-09" db="EMBL/GenBank/DDBJ databases">
        <title>Genome-Enabled Discovery of Anthraquinone Biosynthesis in Senna tora.</title>
        <authorList>
            <person name="Kang S.-H."/>
            <person name="Pandey R.P."/>
            <person name="Lee C.-M."/>
            <person name="Sim J.-S."/>
            <person name="Jeong J.-T."/>
            <person name="Choi B.-S."/>
            <person name="Jung M."/>
            <person name="Ginzburg D."/>
            <person name="Zhao K."/>
            <person name="Won S.Y."/>
            <person name="Oh T.-J."/>
            <person name="Yu Y."/>
            <person name="Kim N.-H."/>
            <person name="Lee O.R."/>
            <person name="Lee T.-H."/>
            <person name="Bashyal P."/>
            <person name="Kim T.-S."/>
            <person name="Lee W.-H."/>
            <person name="Kawkins C."/>
            <person name="Kim C.-K."/>
            <person name="Kim J.S."/>
            <person name="Ahn B.O."/>
            <person name="Rhee S.Y."/>
            <person name="Sohng J.K."/>
        </authorList>
    </citation>
    <scope>NUCLEOTIDE SEQUENCE</scope>
    <source>
        <tissue evidence="2">Leaf</tissue>
    </source>
</reference>
<comment type="caution">
    <text evidence="2">The sequence shown here is derived from an EMBL/GenBank/DDBJ whole genome shotgun (WGS) entry which is preliminary data.</text>
</comment>
<dbReference type="EMBL" id="JAAIUW010000006">
    <property type="protein sequence ID" value="KAF7829244.1"/>
    <property type="molecule type" value="Genomic_DNA"/>
</dbReference>
<sequence length="26" mass="2988">MGEKNQESRENKKEVGVTYKYNVVGT</sequence>
<protein>
    <submittedName>
        <fullName evidence="2">Uncharacterized protein</fullName>
    </submittedName>
</protein>
<gene>
    <name evidence="2" type="ORF">G2W53_020408</name>
</gene>
<dbReference type="Proteomes" id="UP000634136">
    <property type="component" value="Unassembled WGS sequence"/>
</dbReference>